<dbReference type="SMART" id="SM00343">
    <property type="entry name" value="ZnF_C2HC"/>
    <property type="match status" value="1"/>
</dbReference>
<organism evidence="4 5">
    <name type="scientific">Heterobasidion irregulare (strain TC 32-1)</name>
    <dbReference type="NCBI Taxonomy" id="747525"/>
    <lineage>
        <taxon>Eukaryota</taxon>
        <taxon>Fungi</taxon>
        <taxon>Dikarya</taxon>
        <taxon>Basidiomycota</taxon>
        <taxon>Agaricomycotina</taxon>
        <taxon>Agaricomycetes</taxon>
        <taxon>Russulales</taxon>
        <taxon>Bondarzewiaceae</taxon>
        <taxon>Heterobasidion</taxon>
        <taxon>Heterobasidion annosum species complex</taxon>
    </lineage>
</organism>
<dbReference type="GO" id="GO:0008270">
    <property type="term" value="F:zinc ion binding"/>
    <property type="evidence" value="ECO:0007669"/>
    <property type="project" value="UniProtKB-KW"/>
</dbReference>
<dbReference type="RefSeq" id="XP_009546642.1">
    <property type="nucleotide sequence ID" value="XM_009548347.1"/>
</dbReference>
<dbReference type="GO" id="GO:0006397">
    <property type="term" value="P:mRNA processing"/>
    <property type="evidence" value="ECO:0007669"/>
    <property type="project" value="UniProtKB-KW"/>
</dbReference>
<dbReference type="HOGENOM" id="CLU_048769_0_0_1"/>
<dbReference type="InterPro" id="IPR036875">
    <property type="entry name" value="Znf_CCHC_sf"/>
</dbReference>
<keyword evidence="2" id="KW-0862">Zinc</keyword>
<keyword evidence="2" id="KW-0479">Metal-binding</keyword>
<evidence type="ECO:0000256" key="1">
    <source>
        <dbReference type="ARBA" id="ARBA00022664"/>
    </source>
</evidence>
<evidence type="ECO:0000259" key="3">
    <source>
        <dbReference type="PROSITE" id="PS50158"/>
    </source>
</evidence>
<dbReference type="EMBL" id="KI925458">
    <property type="protein sequence ID" value="ETW82068.1"/>
    <property type="molecule type" value="Genomic_DNA"/>
</dbReference>
<dbReference type="Gene3D" id="4.10.60.10">
    <property type="entry name" value="Zinc finger, CCHC-type"/>
    <property type="match status" value="1"/>
</dbReference>
<dbReference type="KEGG" id="hir:HETIRDRAFT_418047"/>
<keyword evidence="5" id="KW-1185">Reference proteome</keyword>
<evidence type="ECO:0000256" key="2">
    <source>
        <dbReference type="PROSITE-ProRule" id="PRU00047"/>
    </source>
</evidence>
<reference evidence="4 5" key="1">
    <citation type="journal article" date="2012" name="New Phytol.">
        <title>Insight into trade-off between wood decay and parasitism from the genome of a fungal forest pathogen.</title>
        <authorList>
            <person name="Olson A."/>
            <person name="Aerts A."/>
            <person name="Asiegbu F."/>
            <person name="Belbahri L."/>
            <person name="Bouzid O."/>
            <person name="Broberg A."/>
            <person name="Canback B."/>
            <person name="Coutinho P.M."/>
            <person name="Cullen D."/>
            <person name="Dalman K."/>
            <person name="Deflorio G."/>
            <person name="van Diepen L.T."/>
            <person name="Dunand C."/>
            <person name="Duplessis S."/>
            <person name="Durling M."/>
            <person name="Gonthier P."/>
            <person name="Grimwood J."/>
            <person name="Fossdal C.G."/>
            <person name="Hansson D."/>
            <person name="Henrissat B."/>
            <person name="Hietala A."/>
            <person name="Himmelstrand K."/>
            <person name="Hoffmeister D."/>
            <person name="Hogberg N."/>
            <person name="James T.Y."/>
            <person name="Karlsson M."/>
            <person name="Kohler A."/>
            <person name="Kues U."/>
            <person name="Lee Y.H."/>
            <person name="Lin Y.C."/>
            <person name="Lind M."/>
            <person name="Lindquist E."/>
            <person name="Lombard V."/>
            <person name="Lucas S."/>
            <person name="Lunden K."/>
            <person name="Morin E."/>
            <person name="Murat C."/>
            <person name="Park J."/>
            <person name="Raffaello T."/>
            <person name="Rouze P."/>
            <person name="Salamov A."/>
            <person name="Schmutz J."/>
            <person name="Solheim H."/>
            <person name="Stahlberg J."/>
            <person name="Velez H."/>
            <person name="de Vries R.P."/>
            <person name="Wiebenga A."/>
            <person name="Woodward S."/>
            <person name="Yakovlev I."/>
            <person name="Garbelotto M."/>
            <person name="Martin F."/>
            <person name="Grigoriev I.V."/>
            <person name="Stenlid J."/>
        </authorList>
    </citation>
    <scope>NUCLEOTIDE SEQUENCE [LARGE SCALE GENOMIC DNA]</scope>
    <source>
        <strain evidence="4 5">TC 32-1</strain>
    </source>
</reference>
<dbReference type="GO" id="GO:0003676">
    <property type="term" value="F:nucleic acid binding"/>
    <property type="evidence" value="ECO:0007669"/>
    <property type="project" value="InterPro"/>
</dbReference>
<name>W4K8E9_HETIT</name>
<dbReference type="SUPFAM" id="SSF57756">
    <property type="entry name" value="Retrovirus zinc finger-like domains"/>
    <property type="match status" value="1"/>
</dbReference>
<protein>
    <recommendedName>
        <fullName evidence="3">CCHC-type domain-containing protein</fullName>
    </recommendedName>
</protein>
<dbReference type="Proteomes" id="UP000030671">
    <property type="component" value="Unassembled WGS sequence"/>
</dbReference>
<dbReference type="PANTHER" id="PTHR15503:SF22">
    <property type="entry name" value="TRANSPOSON TY3-I GAG POLYPROTEIN"/>
    <property type="match status" value="1"/>
</dbReference>
<dbReference type="InParanoid" id="W4K8E9"/>
<gene>
    <name evidence="4" type="ORF">HETIRDRAFT_418047</name>
</gene>
<dbReference type="Pfam" id="PF00098">
    <property type="entry name" value="zf-CCHC"/>
    <property type="match status" value="1"/>
</dbReference>
<dbReference type="AlphaFoldDB" id="W4K8E9"/>
<keyword evidence="1" id="KW-0507">mRNA processing</keyword>
<proteinExistence type="predicted"/>
<sequence length="334" mass="37651">MYILANPTKYDTNMNKTLMVLSYMREGTASLFAQKYYFDRELREYKATETKLTWGTFKAFLKELAESFRDESLEQKARQKLFTIRMGKQSVDEFVTDYLITVGESGFDLESTVDYFHRAIHPEILKQIYRLPEMPTTMDNWSIKSSVPSILVQQNNPFCYNSSNAPSSINNSVVPMAVDSEQNKLRMEGGCFYCRQKGHMANQCPARGSSRIHEGSIGHVQQSGGKMGYRPAQASGRMAAGGGSYGRAFSAKAQSSDTRSATIQGGSVVTTNPFQARLAARQAYASGPDEAIHQEEPKISREEIKRFIGKLRWDEQEALLQELSEGSRQKELDF</sequence>
<dbReference type="OrthoDB" id="3049938at2759"/>
<dbReference type="PROSITE" id="PS50158">
    <property type="entry name" value="ZF_CCHC"/>
    <property type="match status" value="1"/>
</dbReference>
<evidence type="ECO:0000313" key="5">
    <source>
        <dbReference type="Proteomes" id="UP000030671"/>
    </source>
</evidence>
<accession>W4K8E9</accession>
<dbReference type="PANTHER" id="PTHR15503">
    <property type="entry name" value="LDOC1 RELATED"/>
    <property type="match status" value="1"/>
</dbReference>
<dbReference type="InterPro" id="IPR001878">
    <property type="entry name" value="Znf_CCHC"/>
</dbReference>
<feature type="domain" description="CCHC-type" evidence="3">
    <location>
        <begin position="191"/>
        <end position="205"/>
    </location>
</feature>
<keyword evidence="2" id="KW-0863">Zinc-finger</keyword>
<dbReference type="GeneID" id="20673442"/>
<evidence type="ECO:0000313" key="4">
    <source>
        <dbReference type="EMBL" id="ETW82068.1"/>
    </source>
</evidence>
<dbReference type="InterPro" id="IPR032567">
    <property type="entry name" value="RTL1-rel"/>
</dbReference>